<dbReference type="EMBL" id="JADFTS010000009">
    <property type="protein sequence ID" value="KAF9588559.1"/>
    <property type="molecule type" value="Genomic_DNA"/>
</dbReference>
<keyword evidence="2" id="KW-0472">Membrane</keyword>
<proteinExistence type="predicted"/>
<feature type="transmembrane region" description="Helical" evidence="2">
    <location>
        <begin position="155"/>
        <end position="171"/>
    </location>
</feature>
<accession>A0A835GX84</accession>
<feature type="compositionally biased region" description="Basic and acidic residues" evidence="1">
    <location>
        <begin position="344"/>
        <end position="374"/>
    </location>
</feature>
<dbReference type="InterPro" id="IPR055198">
    <property type="entry name" value="NSD_PHD"/>
</dbReference>
<evidence type="ECO:0000256" key="1">
    <source>
        <dbReference type="SAM" id="MobiDB-lite"/>
    </source>
</evidence>
<dbReference type="Proteomes" id="UP000631114">
    <property type="component" value="Unassembled WGS sequence"/>
</dbReference>
<dbReference type="Pfam" id="PF22908">
    <property type="entry name" value="PHD_NSD"/>
    <property type="match status" value="1"/>
</dbReference>
<organism evidence="4 5">
    <name type="scientific">Coptis chinensis</name>
    <dbReference type="NCBI Taxonomy" id="261450"/>
    <lineage>
        <taxon>Eukaryota</taxon>
        <taxon>Viridiplantae</taxon>
        <taxon>Streptophyta</taxon>
        <taxon>Embryophyta</taxon>
        <taxon>Tracheophyta</taxon>
        <taxon>Spermatophyta</taxon>
        <taxon>Magnoliopsida</taxon>
        <taxon>Ranunculales</taxon>
        <taxon>Ranunculaceae</taxon>
        <taxon>Coptidoideae</taxon>
        <taxon>Coptis</taxon>
    </lineage>
</organism>
<dbReference type="InterPro" id="IPR013083">
    <property type="entry name" value="Znf_RING/FYVE/PHD"/>
</dbReference>
<dbReference type="PANTHER" id="PTHR46235">
    <property type="entry name" value="PHD FINGER-CONTAINING PROTEIN DDB_G0268158"/>
    <property type="match status" value="1"/>
</dbReference>
<evidence type="ECO:0000313" key="5">
    <source>
        <dbReference type="Proteomes" id="UP000631114"/>
    </source>
</evidence>
<protein>
    <recommendedName>
        <fullName evidence="3">Histone-lysine N-methyltransferase NSD-like PHD zinc finger domain-containing protein</fullName>
    </recommendedName>
</protein>
<dbReference type="PANTHER" id="PTHR46235:SF3">
    <property type="entry name" value="PHD FINGER-CONTAINING PROTEIN DDB_G0268158"/>
    <property type="match status" value="1"/>
</dbReference>
<keyword evidence="2" id="KW-0812">Transmembrane</keyword>
<sequence>MPSWKHSWHCFTNLTKISGTGKNERDRGGGDCINWEVCGGRVTVIGVMEFGKVWGANATSSRGKILKLLDDSEARNEEMLGRGTGLMITSTMKSWEMAKRTTKTLKWTLKGELRFWDVLQFMLSGLFFAICTSFVDPVMKGLDDMMFKTSNRKSYVVVFHCVSATCGYFYHPECVAKLLHPMDDAVAEELQKRIFAGESFTCPAHKCHKCKQREDKDILGLQFAVCRRCPKAYHRKCLPRYSFVRVISVFTALLLFLCGSVCECVLVLILVCMRKIAFEDLEEEDITTRAWDGLLPNNRVLIYCLKHEIDETLGTPIRNHITFPGIEEKKKSHPSDLQLRKGKAVTERRFSDTEELPKKKPFSEKDFESTEKPLSRKHLRDGGSSTSVRKKKFSGLDRTRVSSKEGRPNPQLIKGFEPVKSNQKEVTGNKFEGTINEKRKKKGKENKLKLRIVEVVGDRSKFGAALEEDKGGRRISPINFKTYQQRLMAMMEKKASSITLEDVVKRHKVPSTHSYSLKTVVDKNITQGKVEGFTEAVRIALKKLEEGGTVEDAKAVCGPEILNHIIKWKNKLRVYLAPFLHGMRYTSFGRHFTKVDKLKEVREPDFVF</sequence>
<feature type="domain" description="Histone-lysine N-methyltransferase NSD-like PHD zinc finger" evidence="3">
    <location>
        <begin position="154"/>
        <end position="205"/>
    </location>
</feature>
<gene>
    <name evidence="4" type="ORF">IFM89_013411</name>
</gene>
<dbReference type="CDD" id="cd15566">
    <property type="entry name" value="PHD3_NSD"/>
    <property type="match status" value="1"/>
</dbReference>
<evidence type="ECO:0000256" key="2">
    <source>
        <dbReference type="SAM" id="Phobius"/>
    </source>
</evidence>
<dbReference type="Gene3D" id="3.30.40.10">
    <property type="entry name" value="Zinc/RING finger domain, C3HC4 (zinc finger)"/>
    <property type="match status" value="1"/>
</dbReference>
<feature type="region of interest" description="Disordered" evidence="1">
    <location>
        <begin position="332"/>
        <end position="415"/>
    </location>
</feature>
<keyword evidence="2" id="KW-1133">Transmembrane helix</keyword>
<feature type="transmembrane region" description="Helical" evidence="2">
    <location>
        <begin position="115"/>
        <end position="135"/>
    </location>
</feature>
<comment type="caution">
    <text evidence="4">The sequence shown here is derived from an EMBL/GenBank/DDBJ whole genome shotgun (WGS) entry which is preliminary data.</text>
</comment>
<reference evidence="4 5" key="1">
    <citation type="submission" date="2020-10" db="EMBL/GenBank/DDBJ databases">
        <title>The Coptis chinensis genome and diversification of protoberbering-type alkaloids.</title>
        <authorList>
            <person name="Wang B."/>
            <person name="Shu S."/>
            <person name="Song C."/>
            <person name="Liu Y."/>
        </authorList>
    </citation>
    <scope>NUCLEOTIDE SEQUENCE [LARGE SCALE GENOMIC DNA]</scope>
    <source>
        <strain evidence="4">HL-2020</strain>
        <tissue evidence="4">Leaf</tissue>
    </source>
</reference>
<name>A0A835GX84_9MAGN</name>
<evidence type="ECO:0000313" key="4">
    <source>
        <dbReference type="EMBL" id="KAF9588559.1"/>
    </source>
</evidence>
<feature type="transmembrane region" description="Helical" evidence="2">
    <location>
        <begin position="243"/>
        <end position="271"/>
    </location>
</feature>
<evidence type="ECO:0000259" key="3">
    <source>
        <dbReference type="Pfam" id="PF22908"/>
    </source>
</evidence>
<keyword evidence="5" id="KW-1185">Reference proteome</keyword>
<dbReference type="OrthoDB" id="21264at2759"/>
<dbReference type="AlphaFoldDB" id="A0A835GX84"/>
<feature type="compositionally biased region" description="Basic and acidic residues" evidence="1">
    <location>
        <begin position="394"/>
        <end position="407"/>
    </location>
</feature>